<reference evidence="1 2" key="1">
    <citation type="journal article" date="2024" name="G3 (Bethesda)">
        <title>Genome assembly of Hibiscus sabdariffa L. provides insights into metabolisms of medicinal natural products.</title>
        <authorList>
            <person name="Kim T."/>
        </authorList>
    </citation>
    <scope>NUCLEOTIDE SEQUENCE [LARGE SCALE GENOMIC DNA]</scope>
    <source>
        <strain evidence="1">TK-2024</strain>
        <tissue evidence="1">Old leaves</tissue>
    </source>
</reference>
<dbReference type="Proteomes" id="UP001396334">
    <property type="component" value="Unassembled WGS sequence"/>
</dbReference>
<keyword evidence="2" id="KW-1185">Reference proteome</keyword>
<comment type="caution">
    <text evidence="1">The sequence shown here is derived from an EMBL/GenBank/DDBJ whole genome shotgun (WGS) entry which is preliminary data.</text>
</comment>
<sequence>MESQEDSIDDNSLQNVDVLDSLQENGLEQGSLQDTVDVSLEWASLSNNSSLDLFGKSRGLKQFLRHWNKSTFGNIEERISVVTKDLDALDHVDYASSSQQGEK</sequence>
<organism evidence="1 2">
    <name type="scientific">Hibiscus sabdariffa</name>
    <name type="common">roselle</name>
    <dbReference type="NCBI Taxonomy" id="183260"/>
    <lineage>
        <taxon>Eukaryota</taxon>
        <taxon>Viridiplantae</taxon>
        <taxon>Streptophyta</taxon>
        <taxon>Embryophyta</taxon>
        <taxon>Tracheophyta</taxon>
        <taxon>Spermatophyta</taxon>
        <taxon>Magnoliopsida</taxon>
        <taxon>eudicotyledons</taxon>
        <taxon>Gunneridae</taxon>
        <taxon>Pentapetalae</taxon>
        <taxon>rosids</taxon>
        <taxon>malvids</taxon>
        <taxon>Malvales</taxon>
        <taxon>Malvaceae</taxon>
        <taxon>Malvoideae</taxon>
        <taxon>Hibiscus</taxon>
    </lineage>
</organism>
<protein>
    <submittedName>
        <fullName evidence="1">Uncharacterized protein</fullName>
    </submittedName>
</protein>
<dbReference type="EMBL" id="JBBPBN010000572">
    <property type="protein sequence ID" value="KAK8484445.1"/>
    <property type="molecule type" value="Genomic_DNA"/>
</dbReference>
<evidence type="ECO:0000313" key="1">
    <source>
        <dbReference type="EMBL" id="KAK8484445.1"/>
    </source>
</evidence>
<evidence type="ECO:0000313" key="2">
    <source>
        <dbReference type="Proteomes" id="UP001396334"/>
    </source>
</evidence>
<gene>
    <name evidence="1" type="ORF">V6N11_008382</name>
</gene>
<name>A0ABR1ZUY6_9ROSI</name>
<proteinExistence type="predicted"/>
<accession>A0ABR1ZUY6</accession>